<dbReference type="NCBIfam" id="NF002204">
    <property type="entry name" value="PRK01077.1"/>
    <property type="match status" value="1"/>
</dbReference>
<reference evidence="12" key="1">
    <citation type="submission" date="2017-05" db="EMBL/GenBank/DDBJ databases">
        <authorList>
            <person name="Imhoff J.F."/>
            <person name="Rahn T."/>
            <person name="Kuenzel S."/>
            <person name="Neulinger S.C."/>
        </authorList>
    </citation>
    <scope>NUCLEOTIDE SEQUENCE</scope>
    <source>
        <strain evidence="12">DSM 4395</strain>
    </source>
</reference>
<protein>
    <submittedName>
        <fullName evidence="12">Cobyrinic acid a,c-diamide synthase</fullName>
    </submittedName>
</protein>
<keyword evidence="8" id="KW-0460">Magnesium</keyword>
<evidence type="ECO:0000256" key="2">
    <source>
        <dbReference type="ARBA" id="ARBA00004953"/>
    </source>
</evidence>
<accession>A0AAJ0XF31</accession>
<dbReference type="NCBIfam" id="TIGR00379">
    <property type="entry name" value="cobB"/>
    <property type="match status" value="1"/>
</dbReference>
<name>A0AAJ0XF31_HALSE</name>
<keyword evidence="4" id="KW-0169">Cobalamin biosynthesis</keyword>
<dbReference type="InterPro" id="IPR002586">
    <property type="entry name" value="CobQ/CobB/MinD/ParA_Nub-bd_dom"/>
</dbReference>
<dbReference type="SUPFAM" id="SSF52317">
    <property type="entry name" value="Class I glutamine amidotransferase-like"/>
    <property type="match status" value="1"/>
</dbReference>
<evidence type="ECO:0000256" key="8">
    <source>
        <dbReference type="ARBA" id="ARBA00022842"/>
    </source>
</evidence>
<keyword evidence="7" id="KW-0067">ATP-binding</keyword>
<dbReference type="CDD" id="cd05388">
    <property type="entry name" value="CobB_N"/>
    <property type="match status" value="1"/>
</dbReference>
<dbReference type="Pfam" id="PF01656">
    <property type="entry name" value="CbiA"/>
    <property type="match status" value="1"/>
</dbReference>
<dbReference type="RefSeq" id="WP_201243484.1">
    <property type="nucleotide sequence ID" value="NZ_NHSF01000010.1"/>
</dbReference>
<comment type="similarity">
    <text evidence="3">Belongs to the CobB/CobQ family. CobQ subfamily.</text>
</comment>
<dbReference type="Gene3D" id="3.40.50.300">
    <property type="entry name" value="P-loop containing nucleotide triphosphate hydrolases"/>
    <property type="match status" value="1"/>
</dbReference>
<evidence type="ECO:0000256" key="3">
    <source>
        <dbReference type="ARBA" id="ARBA00006205"/>
    </source>
</evidence>
<dbReference type="GO" id="GO:0042242">
    <property type="term" value="F:cobyrinic acid a,c-diamide synthase activity"/>
    <property type="evidence" value="ECO:0007669"/>
    <property type="project" value="InterPro"/>
</dbReference>
<evidence type="ECO:0000259" key="10">
    <source>
        <dbReference type="Pfam" id="PF01656"/>
    </source>
</evidence>
<evidence type="ECO:0000259" key="11">
    <source>
        <dbReference type="Pfam" id="PF07685"/>
    </source>
</evidence>
<dbReference type="GO" id="GO:0005524">
    <property type="term" value="F:ATP binding"/>
    <property type="evidence" value="ECO:0007669"/>
    <property type="project" value="UniProtKB-KW"/>
</dbReference>
<dbReference type="InterPro" id="IPR029062">
    <property type="entry name" value="Class_I_gatase-like"/>
</dbReference>
<reference evidence="12" key="2">
    <citation type="journal article" date="2020" name="Microorganisms">
        <title>Osmotic Adaptation and Compatible Solute Biosynthesis of Phototrophic Bacteria as Revealed from Genome Analyses.</title>
        <authorList>
            <person name="Imhoff J.F."/>
            <person name="Rahn T."/>
            <person name="Kunzel S."/>
            <person name="Keller A."/>
            <person name="Neulinger S.C."/>
        </authorList>
    </citation>
    <scope>NUCLEOTIDE SEQUENCE</scope>
    <source>
        <strain evidence="12">DSM 4395</strain>
    </source>
</reference>
<proteinExistence type="inferred from homology"/>
<dbReference type="EMBL" id="NHSF01000010">
    <property type="protein sequence ID" value="MBK5929222.1"/>
    <property type="molecule type" value="Genomic_DNA"/>
</dbReference>
<dbReference type="PANTHER" id="PTHR43873:SF1">
    <property type="entry name" value="COBYRINATE A,C-DIAMIDE SYNTHASE"/>
    <property type="match status" value="1"/>
</dbReference>
<comment type="pathway">
    <text evidence="2">Cofactor biosynthesis; adenosylcobalamin biosynthesis.</text>
</comment>
<comment type="caution">
    <text evidence="12">The sequence shown here is derived from an EMBL/GenBank/DDBJ whole genome shotgun (WGS) entry which is preliminary data.</text>
</comment>
<dbReference type="PROSITE" id="PS51274">
    <property type="entry name" value="GATASE_COBBQ"/>
    <property type="match status" value="1"/>
</dbReference>
<dbReference type="SUPFAM" id="SSF52540">
    <property type="entry name" value="P-loop containing nucleoside triphosphate hydrolases"/>
    <property type="match status" value="1"/>
</dbReference>
<dbReference type="InterPro" id="IPR004484">
    <property type="entry name" value="CbiA/CobB_synth"/>
</dbReference>
<evidence type="ECO:0000313" key="13">
    <source>
        <dbReference type="Proteomes" id="UP001296967"/>
    </source>
</evidence>
<evidence type="ECO:0000256" key="9">
    <source>
        <dbReference type="ARBA" id="ARBA00022962"/>
    </source>
</evidence>
<dbReference type="GO" id="GO:0009236">
    <property type="term" value="P:cobalamin biosynthetic process"/>
    <property type="evidence" value="ECO:0007669"/>
    <property type="project" value="UniProtKB-KW"/>
</dbReference>
<feature type="domain" description="CobQ/CobB/MinD/ParA nucleotide binding" evidence="10">
    <location>
        <begin position="10"/>
        <end position="189"/>
    </location>
</feature>
<dbReference type="CDD" id="cd03130">
    <property type="entry name" value="GATase1_CobB"/>
    <property type="match status" value="1"/>
</dbReference>
<keyword evidence="13" id="KW-1185">Reference proteome</keyword>
<dbReference type="Gene3D" id="3.40.50.880">
    <property type="match status" value="1"/>
</dbReference>
<dbReference type="Pfam" id="PF07685">
    <property type="entry name" value="GATase_3"/>
    <property type="match status" value="1"/>
</dbReference>
<dbReference type="AlphaFoldDB" id="A0AAJ0XF31"/>
<keyword evidence="9" id="KW-0315">Glutamine amidotransferase</keyword>
<evidence type="ECO:0000256" key="6">
    <source>
        <dbReference type="ARBA" id="ARBA00022741"/>
    </source>
</evidence>
<evidence type="ECO:0000256" key="4">
    <source>
        <dbReference type="ARBA" id="ARBA00022573"/>
    </source>
</evidence>
<keyword evidence="5" id="KW-0436">Ligase</keyword>
<sequence>MAHLYLSASQKSSGKTTLSIGLIRELYRRGQTVQPFKKGPDYIDPLWLARAAGGRACHNLDYHTMPVDEIRSNFARLLQTSTLGLIEGNVGLYDSIHINGAGSNAELAKLLGAPLVLVINAQGMGRGIAPLLLGYQAFDPDLWIGGVILNKVGGSRHESNLRRVIEYYTDLPVLGAVPRSAELAIEERHLGLIPSNEAMAVEATIEAIHRAVAETVDVDRVLGIAERAPESDAVPSPLEHRPPGEPQVRIGIAQDEVFGFYYPDDLAGLERAGAELVPFSPLADANLPAVDGLILGGGFPESRMAELEANRAMRESIAAFIADGGVAYAECGGLMYLCERLHWERQSCAMCGVLDADVAMHDRPQGRGYVHLRETDAFPWPHAPANVTEIRAHEFHHSAIVEASPDWRYAFNVLRGTGIDGQHDGIIHQNLLASYAHLRDVGAVNWTGRFVERIRSMR</sequence>
<evidence type="ECO:0000256" key="1">
    <source>
        <dbReference type="ARBA" id="ARBA00001946"/>
    </source>
</evidence>
<feature type="domain" description="CobB/CobQ-like glutamine amidotransferase" evidence="11">
    <location>
        <begin position="249"/>
        <end position="438"/>
    </location>
</feature>
<dbReference type="PANTHER" id="PTHR43873">
    <property type="entry name" value="COBYRINATE A,C-DIAMIDE SYNTHASE"/>
    <property type="match status" value="1"/>
</dbReference>
<dbReference type="InterPro" id="IPR027417">
    <property type="entry name" value="P-loop_NTPase"/>
</dbReference>
<evidence type="ECO:0000256" key="7">
    <source>
        <dbReference type="ARBA" id="ARBA00022840"/>
    </source>
</evidence>
<dbReference type="InterPro" id="IPR011698">
    <property type="entry name" value="GATase_3"/>
</dbReference>
<keyword evidence="6" id="KW-0547">Nucleotide-binding</keyword>
<organism evidence="12 13">
    <name type="scientific">Halochromatium salexigens</name>
    <name type="common">Chromatium salexigens</name>
    <dbReference type="NCBI Taxonomy" id="49447"/>
    <lineage>
        <taxon>Bacteria</taxon>
        <taxon>Pseudomonadati</taxon>
        <taxon>Pseudomonadota</taxon>
        <taxon>Gammaproteobacteria</taxon>
        <taxon>Chromatiales</taxon>
        <taxon>Chromatiaceae</taxon>
        <taxon>Halochromatium</taxon>
    </lineage>
</organism>
<evidence type="ECO:0000313" key="12">
    <source>
        <dbReference type="EMBL" id="MBK5929222.1"/>
    </source>
</evidence>
<dbReference type="Proteomes" id="UP001296967">
    <property type="component" value="Unassembled WGS sequence"/>
</dbReference>
<gene>
    <name evidence="12" type="ORF">CCR82_01395</name>
</gene>
<comment type="cofactor">
    <cofactor evidence="1">
        <name>Mg(2+)</name>
        <dbReference type="ChEBI" id="CHEBI:18420"/>
    </cofactor>
</comment>
<evidence type="ECO:0000256" key="5">
    <source>
        <dbReference type="ARBA" id="ARBA00022598"/>
    </source>
</evidence>